<sequence>MTNLRYGNTFNFICNKYDEVIQHGCINLDNMHKNNKKGNKKKYINIFPIMKVLVICLLLSLVNKSNDVRRRINICIILLYLYNIIYNIYIIYILYI</sequence>
<evidence type="ECO:0000256" key="1">
    <source>
        <dbReference type="SAM" id="Phobius"/>
    </source>
</evidence>
<protein>
    <submittedName>
        <fullName evidence="2">Uncharacterized protein</fullName>
    </submittedName>
</protein>
<proteinExistence type="predicted"/>
<organism evidence="2">
    <name type="scientific">Plasmodium falciparum Santa Lucia</name>
    <dbReference type="NCBI Taxonomy" id="478859"/>
    <lineage>
        <taxon>Eukaryota</taxon>
        <taxon>Sar</taxon>
        <taxon>Alveolata</taxon>
        <taxon>Apicomplexa</taxon>
        <taxon>Aconoidasida</taxon>
        <taxon>Haemosporida</taxon>
        <taxon>Plasmodiidae</taxon>
        <taxon>Plasmodium</taxon>
        <taxon>Plasmodium (Laverania)</taxon>
    </lineage>
</organism>
<feature type="transmembrane region" description="Helical" evidence="1">
    <location>
        <begin position="43"/>
        <end position="62"/>
    </location>
</feature>
<feature type="transmembrane region" description="Helical" evidence="1">
    <location>
        <begin position="74"/>
        <end position="95"/>
    </location>
</feature>
<evidence type="ECO:0000313" key="2">
    <source>
        <dbReference type="EMBL" id="EUT85969.1"/>
    </source>
</evidence>
<dbReference type="AlphaFoldDB" id="W7G690"/>
<gene>
    <name evidence="2" type="ORF">PFAG_02677</name>
</gene>
<keyword evidence="1" id="KW-0812">Transmembrane</keyword>
<accession>W7G690</accession>
<keyword evidence="1" id="KW-0472">Membrane</keyword>
<name>W7G690_PLAFA</name>
<keyword evidence="1" id="KW-1133">Transmembrane helix</keyword>
<dbReference type="Proteomes" id="UP000030666">
    <property type="component" value="Unassembled WGS sequence"/>
</dbReference>
<reference evidence="2" key="1">
    <citation type="submission" date="2013-02" db="EMBL/GenBank/DDBJ databases">
        <title>The Genome Sequence of Plasmodium falciparum Santa Lucia.</title>
        <authorList>
            <consortium name="The Broad Institute Genome Sequencing Platform"/>
            <consortium name="The Broad Institute Genome Sequencing Center for Infectious Disease"/>
            <person name="Neafsey D."/>
            <person name="Cheeseman I."/>
            <person name="Volkman S."/>
            <person name="Adams J."/>
            <person name="Walker B."/>
            <person name="Young S.K."/>
            <person name="Zeng Q."/>
            <person name="Gargeya S."/>
            <person name="Fitzgerald M."/>
            <person name="Haas B."/>
            <person name="Abouelleil A."/>
            <person name="Alvarado L."/>
            <person name="Arachchi H.M."/>
            <person name="Berlin A.M."/>
            <person name="Chapman S.B."/>
            <person name="Dewar J."/>
            <person name="Goldberg J."/>
            <person name="Griggs A."/>
            <person name="Gujja S."/>
            <person name="Hansen M."/>
            <person name="Howarth C."/>
            <person name="Imamovic A."/>
            <person name="Larimer J."/>
            <person name="McCowan C."/>
            <person name="Murphy C."/>
            <person name="Neiman D."/>
            <person name="Pearson M."/>
            <person name="Priest M."/>
            <person name="Roberts A."/>
            <person name="Saif S."/>
            <person name="Shea T."/>
            <person name="Sisk P."/>
            <person name="Sykes S."/>
            <person name="Wortman J."/>
            <person name="Nusbaum C."/>
            <person name="Birren B."/>
        </authorList>
    </citation>
    <scope>NUCLEOTIDE SEQUENCE [LARGE SCALE GENOMIC DNA]</scope>
    <source>
        <strain evidence="2">Santa Lucia</strain>
    </source>
</reference>
<dbReference type="EMBL" id="KE123494">
    <property type="protein sequence ID" value="EUT85969.1"/>
    <property type="molecule type" value="Genomic_DNA"/>
</dbReference>